<dbReference type="Gene3D" id="3.30.470.20">
    <property type="entry name" value="ATP-grasp fold, B domain"/>
    <property type="match status" value="1"/>
</dbReference>
<reference evidence="1 2" key="1">
    <citation type="submission" date="2024-01" db="EMBL/GenBank/DDBJ databases">
        <title>Complete Genome Sequence of Alkalicoccus halolimnae BZ-SZ-XJ29T, a Moderately Halophilic Bacterium Isolated from a Salt Lake.</title>
        <authorList>
            <person name="Zhao B."/>
        </authorList>
    </citation>
    <scope>NUCLEOTIDE SEQUENCE [LARGE SCALE GENOMIC DNA]</scope>
    <source>
        <strain evidence="1 2">BZ-SZ-XJ29</strain>
    </source>
</reference>
<gene>
    <name evidence="1" type="ORF">FTX54_005160</name>
</gene>
<dbReference type="AlphaFoldDB" id="A0A5C7FCI9"/>
<protein>
    <submittedName>
        <fullName evidence="1">ATP-grasp domain-containing protein</fullName>
    </submittedName>
</protein>
<evidence type="ECO:0000313" key="2">
    <source>
        <dbReference type="Proteomes" id="UP000321816"/>
    </source>
</evidence>
<organism evidence="1 2">
    <name type="scientific">Alkalicoccus halolimnae</name>
    <dbReference type="NCBI Taxonomy" id="1667239"/>
    <lineage>
        <taxon>Bacteria</taxon>
        <taxon>Bacillati</taxon>
        <taxon>Bacillota</taxon>
        <taxon>Bacilli</taxon>
        <taxon>Bacillales</taxon>
        <taxon>Bacillaceae</taxon>
        <taxon>Alkalicoccus</taxon>
    </lineage>
</organism>
<name>A0A5C7FCI9_9BACI</name>
<dbReference type="SUPFAM" id="SSF56059">
    <property type="entry name" value="Glutathione synthetase ATP-binding domain-like"/>
    <property type="match status" value="1"/>
</dbReference>
<dbReference type="KEGG" id="ahal:FTX54_005160"/>
<dbReference type="EMBL" id="CP144914">
    <property type="protein sequence ID" value="WWD80953.1"/>
    <property type="molecule type" value="Genomic_DNA"/>
</dbReference>
<sequence>MPKMINVLVTGIGGPTAQGVMRGLADEDNITIVGVDRREVNSGRPFCHKFHQIPGMIDLGSYKNKIREIVQSEKIDVIFPSLHEEIEVYTSFKRELDVVVATPESDYISALNNKAEAYKLLEQMDLEHYIPKYFVFQNREELKVVMDKHFSRDKFTVAKQVSGHGALGFALLTDRETYLEMLTKGQKNYVALQDYCDIPHEGGEMVMEYLPGQEFSVDVYVYEGKTVTAVPRERTGVSSGLVLDGKVIYNEALIEAGSVVSEALIHTGFINLQFIEHEGSYKLTDINPRFCGSQVMSLGAGVNFPLLLIEYELLQNKPDVHPKWGTRMLRYRDQFFIQE</sequence>
<evidence type="ECO:0000313" key="1">
    <source>
        <dbReference type="EMBL" id="WWD80953.1"/>
    </source>
</evidence>
<accession>A0A5C7FCI9</accession>
<dbReference type="Pfam" id="PF15632">
    <property type="entry name" value="ATPgrasp_Ter"/>
    <property type="match status" value="1"/>
</dbReference>
<dbReference type="OrthoDB" id="9803907at2"/>
<dbReference type="RefSeq" id="WP_147804003.1">
    <property type="nucleotide sequence ID" value="NZ_CP144914.1"/>
</dbReference>
<proteinExistence type="predicted"/>
<dbReference type="Proteomes" id="UP000321816">
    <property type="component" value="Chromosome"/>
</dbReference>
<keyword evidence="2" id="KW-1185">Reference proteome</keyword>
<dbReference type="Gene3D" id="3.40.50.20">
    <property type="match status" value="1"/>
</dbReference>